<evidence type="ECO:0000313" key="3">
    <source>
        <dbReference type="Proteomes" id="UP000249645"/>
    </source>
</evidence>
<feature type="signal peptide" evidence="1">
    <location>
        <begin position="1"/>
        <end position="26"/>
    </location>
</feature>
<feature type="chain" id="PRO_5016125296" description="LPS-assembly protein LptD" evidence="1">
    <location>
        <begin position="27"/>
        <end position="90"/>
    </location>
</feature>
<accession>A0A2W5EPL8</accession>
<gene>
    <name evidence="2" type="ORF">DI598_13640</name>
</gene>
<dbReference type="Proteomes" id="UP000249645">
    <property type="component" value="Unassembled WGS sequence"/>
</dbReference>
<dbReference type="EMBL" id="QFOI01000280">
    <property type="protein sequence ID" value="PZP45208.1"/>
    <property type="molecule type" value="Genomic_DNA"/>
</dbReference>
<keyword evidence="1" id="KW-0732">Signal</keyword>
<name>A0A2W5EPL8_9SPHI</name>
<sequence length="90" mass="10133">MVKALRLTKKLVFSLSLLFLYQRSTAQYAITTDKEQFYLYDSSEVIVAPHLVLSTDDVTTPSISNARVKITSGYVKGDTLLFNQGTYLPH</sequence>
<proteinExistence type="predicted"/>
<dbReference type="AlphaFoldDB" id="A0A2W5EPL8"/>
<evidence type="ECO:0000313" key="2">
    <source>
        <dbReference type="EMBL" id="PZP45208.1"/>
    </source>
</evidence>
<comment type="caution">
    <text evidence="2">The sequence shown here is derived from an EMBL/GenBank/DDBJ whole genome shotgun (WGS) entry which is preliminary data.</text>
</comment>
<evidence type="ECO:0008006" key="4">
    <source>
        <dbReference type="Google" id="ProtNLM"/>
    </source>
</evidence>
<protein>
    <recommendedName>
        <fullName evidence="4">LPS-assembly protein LptD</fullName>
    </recommendedName>
</protein>
<evidence type="ECO:0000256" key="1">
    <source>
        <dbReference type="SAM" id="SignalP"/>
    </source>
</evidence>
<reference evidence="2 3" key="1">
    <citation type="submission" date="2017-11" db="EMBL/GenBank/DDBJ databases">
        <title>Infants hospitalized years apart are colonized by the same room-sourced microbial strains.</title>
        <authorList>
            <person name="Brooks B."/>
            <person name="Olm M.R."/>
            <person name="Firek B.A."/>
            <person name="Baker R."/>
            <person name="Thomas B.C."/>
            <person name="Morowitz M.J."/>
            <person name="Banfield J.F."/>
        </authorList>
    </citation>
    <scope>NUCLEOTIDE SEQUENCE [LARGE SCALE GENOMIC DNA]</scope>
    <source>
        <strain evidence="2">S2_009_000_R2_76</strain>
    </source>
</reference>
<organism evidence="2 3">
    <name type="scientific">Pseudopedobacter saltans</name>
    <dbReference type="NCBI Taxonomy" id="151895"/>
    <lineage>
        <taxon>Bacteria</taxon>
        <taxon>Pseudomonadati</taxon>
        <taxon>Bacteroidota</taxon>
        <taxon>Sphingobacteriia</taxon>
        <taxon>Sphingobacteriales</taxon>
        <taxon>Sphingobacteriaceae</taxon>
        <taxon>Pseudopedobacter</taxon>
    </lineage>
</organism>